<evidence type="ECO:0000313" key="2">
    <source>
        <dbReference type="Proteomes" id="UP000253868"/>
    </source>
</evidence>
<gene>
    <name evidence="1" type="ORF">DVK44_05085</name>
</gene>
<keyword evidence="2" id="KW-1185">Reference proteome</keyword>
<name>A0A345I0A0_9ACTN</name>
<organism evidence="1 2">
    <name type="scientific">Streptomyces paludis</name>
    <dbReference type="NCBI Taxonomy" id="2282738"/>
    <lineage>
        <taxon>Bacteria</taxon>
        <taxon>Bacillati</taxon>
        <taxon>Actinomycetota</taxon>
        <taxon>Actinomycetes</taxon>
        <taxon>Kitasatosporales</taxon>
        <taxon>Streptomycetaceae</taxon>
        <taxon>Streptomyces</taxon>
    </lineage>
</organism>
<dbReference type="KEGG" id="spad:DVK44_05085"/>
<reference evidence="2" key="1">
    <citation type="submission" date="2018-07" db="EMBL/GenBank/DDBJ databases">
        <authorList>
            <person name="Zhao J."/>
        </authorList>
    </citation>
    <scope>NUCLEOTIDE SEQUENCE [LARGE SCALE GENOMIC DNA]</scope>
    <source>
        <strain evidence="2">GSSD-12</strain>
    </source>
</reference>
<protein>
    <submittedName>
        <fullName evidence="1">Uncharacterized protein</fullName>
    </submittedName>
</protein>
<evidence type="ECO:0000313" key="1">
    <source>
        <dbReference type="EMBL" id="AXG82374.1"/>
    </source>
</evidence>
<sequence>MAAHPHSRTHAQASRSGGAIRLPWWSLALPALAFGVLFLLVAEPGPAHAATGDPAVVRILERLQVTLAR</sequence>
<dbReference type="RefSeq" id="WP_114664912.1">
    <property type="nucleotide sequence ID" value="NZ_CP031194.1"/>
</dbReference>
<proteinExistence type="predicted"/>
<dbReference type="EMBL" id="CP031194">
    <property type="protein sequence ID" value="AXG82374.1"/>
    <property type="molecule type" value="Genomic_DNA"/>
</dbReference>
<dbReference type="AlphaFoldDB" id="A0A345I0A0"/>
<dbReference type="Proteomes" id="UP000253868">
    <property type="component" value="Chromosome"/>
</dbReference>
<accession>A0A345I0A0</accession>